<dbReference type="Proteomes" id="UP000269352">
    <property type="component" value="Unassembled WGS sequence"/>
</dbReference>
<dbReference type="EMBL" id="BGZN01000006">
    <property type="protein sequence ID" value="GBR73078.1"/>
    <property type="molecule type" value="Genomic_DNA"/>
</dbReference>
<comment type="caution">
    <text evidence="1">The sequence shown here is derived from an EMBL/GenBank/DDBJ whole genome shotgun (WGS) entry which is preliminary data.</text>
</comment>
<dbReference type="AlphaFoldDB" id="A0A388TA07"/>
<gene>
    <name evidence="1" type="ORF">NO1_0524</name>
</gene>
<evidence type="ECO:0000313" key="2">
    <source>
        <dbReference type="Proteomes" id="UP000269352"/>
    </source>
</evidence>
<accession>A0A388TA07</accession>
<proteinExistence type="predicted"/>
<protein>
    <submittedName>
        <fullName evidence="1">Uncharacterized protein</fullName>
    </submittedName>
</protein>
<evidence type="ECO:0000313" key="1">
    <source>
        <dbReference type="EMBL" id="GBR73078.1"/>
    </source>
</evidence>
<sequence>MRKVYFLGVLLLACAGLLWGAGYKNFNWGLTPQELAKQLPGLQKNSSALAAVPADELYALGKQLWFGLLKFEMKQAAKEFYPQTQKYESYFSGKEGVVFYFVDGRLVCVGVDFAGKNPYQELAQKYGAKTKFHYLRVNNYTYDGALWTTPERVIFYAANALKPEFGNIYYFDPGWLASVKKRLETPETNNRVD</sequence>
<reference evidence="1 2" key="1">
    <citation type="journal article" date="2019" name="ISME J.">
        <title>Genome analyses of uncultured TG2/ZB3 bacteria in 'Margulisbacteria' specifically attached to ectosymbiotic spirochetes of protists in the termite gut.</title>
        <authorList>
            <person name="Utami Y.D."/>
            <person name="Kuwahara H."/>
            <person name="Igai K."/>
            <person name="Murakami T."/>
            <person name="Sugaya K."/>
            <person name="Morikawa T."/>
            <person name="Nagura Y."/>
            <person name="Yuki M."/>
            <person name="Deevong P."/>
            <person name="Inoue T."/>
            <person name="Kihara K."/>
            <person name="Lo N."/>
            <person name="Yamada A."/>
            <person name="Ohkuma M."/>
            <person name="Hongoh Y."/>
        </authorList>
    </citation>
    <scope>NUCLEOTIDE SEQUENCE [LARGE SCALE GENOMIC DNA]</scope>
    <source>
        <strain evidence="1">NkOx7-01</strain>
    </source>
</reference>
<keyword evidence="2" id="KW-1185">Reference proteome</keyword>
<name>A0A388TA07_TERA1</name>
<organism evidence="1 2">
    <name type="scientific">Termititenax aidoneus</name>
    <dbReference type="NCBI Taxonomy" id="2218524"/>
    <lineage>
        <taxon>Bacteria</taxon>
        <taxon>Bacillati</taxon>
        <taxon>Candidatus Margulisiibacteriota</taxon>
        <taxon>Candidatus Termititenacia</taxon>
        <taxon>Candidatus Termititenacales</taxon>
        <taxon>Candidatus Termititenacaceae</taxon>
        <taxon>Candidatus Termititenax</taxon>
    </lineage>
</organism>